<reference evidence="14" key="1">
    <citation type="submission" date="2023-07" db="EMBL/GenBank/DDBJ databases">
        <title>A chromosome-level genome assembly of Lolium multiflorum.</title>
        <authorList>
            <person name="Chen Y."/>
            <person name="Copetti D."/>
            <person name="Kolliker R."/>
            <person name="Studer B."/>
        </authorList>
    </citation>
    <scope>NUCLEOTIDE SEQUENCE</scope>
    <source>
        <strain evidence="14">02402/16</strain>
        <tissue evidence="14">Leaf</tissue>
    </source>
</reference>
<proteinExistence type="predicted"/>
<keyword evidence="8" id="KW-0833">Ubl conjugation pathway</keyword>
<dbReference type="GO" id="GO:0016567">
    <property type="term" value="P:protein ubiquitination"/>
    <property type="evidence" value="ECO:0007669"/>
    <property type="project" value="TreeGrafter"/>
</dbReference>
<keyword evidence="4" id="KW-0808">Transferase</keyword>
<evidence type="ECO:0000256" key="4">
    <source>
        <dbReference type="ARBA" id="ARBA00022679"/>
    </source>
</evidence>
<dbReference type="Gene3D" id="3.30.40.10">
    <property type="entry name" value="Zinc/RING finger domain, C3HC4 (zinc finger)"/>
    <property type="match status" value="1"/>
</dbReference>
<feature type="domain" description="RING-type" evidence="13">
    <location>
        <begin position="37"/>
        <end position="79"/>
    </location>
</feature>
<evidence type="ECO:0000256" key="8">
    <source>
        <dbReference type="ARBA" id="ARBA00022786"/>
    </source>
</evidence>
<evidence type="ECO:0000256" key="9">
    <source>
        <dbReference type="ARBA" id="ARBA00022833"/>
    </source>
</evidence>
<evidence type="ECO:0000256" key="12">
    <source>
        <dbReference type="PROSITE-ProRule" id="PRU00175"/>
    </source>
</evidence>
<dbReference type="GO" id="GO:0016020">
    <property type="term" value="C:membrane"/>
    <property type="evidence" value="ECO:0007669"/>
    <property type="project" value="UniProtKB-SubCell"/>
</dbReference>
<dbReference type="GO" id="GO:0006511">
    <property type="term" value="P:ubiquitin-dependent protein catabolic process"/>
    <property type="evidence" value="ECO:0007669"/>
    <property type="project" value="TreeGrafter"/>
</dbReference>
<keyword evidence="11" id="KW-0472">Membrane</keyword>
<dbReference type="InterPro" id="IPR001841">
    <property type="entry name" value="Znf_RING"/>
</dbReference>
<evidence type="ECO:0000313" key="15">
    <source>
        <dbReference type="Proteomes" id="UP001231189"/>
    </source>
</evidence>
<keyword evidence="6" id="KW-0479">Metal-binding</keyword>
<dbReference type="EMBL" id="JAUUTY010000003">
    <property type="protein sequence ID" value="KAK1661950.1"/>
    <property type="molecule type" value="Genomic_DNA"/>
</dbReference>
<keyword evidence="15" id="KW-1185">Reference proteome</keyword>
<evidence type="ECO:0000256" key="7">
    <source>
        <dbReference type="ARBA" id="ARBA00022771"/>
    </source>
</evidence>
<gene>
    <name evidence="14" type="ORF">QYE76_050109</name>
</gene>
<dbReference type="SUPFAM" id="SSF57850">
    <property type="entry name" value="RING/U-box"/>
    <property type="match status" value="1"/>
</dbReference>
<protein>
    <recommendedName>
        <fullName evidence="3">RING-type E3 ubiquitin transferase</fullName>
        <ecNumber evidence="3">2.3.2.27</ecNumber>
    </recommendedName>
</protein>
<dbReference type="PROSITE" id="PS50089">
    <property type="entry name" value="ZF_RING_2"/>
    <property type="match status" value="1"/>
</dbReference>
<dbReference type="EC" id="2.3.2.27" evidence="3"/>
<keyword evidence="5" id="KW-0812">Transmembrane</keyword>
<accession>A0AAD8SQG1</accession>
<evidence type="ECO:0000256" key="3">
    <source>
        <dbReference type="ARBA" id="ARBA00012483"/>
    </source>
</evidence>
<keyword evidence="10" id="KW-1133">Transmembrane helix</keyword>
<comment type="caution">
    <text evidence="14">The sequence shown here is derived from an EMBL/GenBank/DDBJ whole genome shotgun (WGS) entry which is preliminary data.</text>
</comment>
<comment type="catalytic activity">
    <reaction evidence="1">
        <text>S-ubiquitinyl-[E2 ubiquitin-conjugating enzyme]-L-cysteine + [acceptor protein]-L-lysine = [E2 ubiquitin-conjugating enzyme]-L-cysteine + N(6)-ubiquitinyl-[acceptor protein]-L-lysine.</text>
        <dbReference type="EC" id="2.3.2.27"/>
    </reaction>
</comment>
<dbReference type="SMART" id="SM00184">
    <property type="entry name" value="RING"/>
    <property type="match status" value="1"/>
</dbReference>
<keyword evidence="7 12" id="KW-0863">Zinc-finger</keyword>
<dbReference type="Pfam" id="PF13639">
    <property type="entry name" value="zf-RING_2"/>
    <property type="match status" value="1"/>
</dbReference>
<organism evidence="14 15">
    <name type="scientific">Lolium multiflorum</name>
    <name type="common">Italian ryegrass</name>
    <name type="synonym">Lolium perenne subsp. multiflorum</name>
    <dbReference type="NCBI Taxonomy" id="4521"/>
    <lineage>
        <taxon>Eukaryota</taxon>
        <taxon>Viridiplantae</taxon>
        <taxon>Streptophyta</taxon>
        <taxon>Embryophyta</taxon>
        <taxon>Tracheophyta</taxon>
        <taxon>Spermatophyta</taxon>
        <taxon>Magnoliopsida</taxon>
        <taxon>Liliopsida</taxon>
        <taxon>Poales</taxon>
        <taxon>Poaceae</taxon>
        <taxon>BOP clade</taxon>
        <taxon>Pooideae</taxon>
        <taxon>Poodae</taxon>
        <taxon>Poeae</taxon>
        <taxon>Poeae Chloroplast Group 2 (Poeae type)</taxon>
        <taxon>Loliodinae</taxon>
        <taxon>Loliinae</taxon>
        <taxon>Lolium</taxon>
    </lineage>
</organism>
<dbReference type="GO" id="GO:0008270">
    <property type="term" value="F:zinc ion binding"/>
    <property type="evidence" value="ECO:0007669"/>
    <property type="project" value="UniProtKB-KW"/>
</dbReference>
<name>A0AAD8SQG1_LOLMU</name>
<comment type="subcellular location">
    <subcellularLocation>
        <location evidence="2">Membrane</location>
        <topology evidence="2">Multi-pass membrane protein</topology>
    </subcellularLocation>
</comment>
<dbReference type="GO" id="GO:0000325">
    <property type="term" value="C:plant-type vacuole"/>
    <property type="evidence" value="ECO:0007669"/>
    <property type="project" value="TreeGrafter"/>
</dbReference>
<dbReference type="AlphaFoldDB" id="A0AAD8SQG1"/>
<dbReference type="PANTHER" id="PTHR45977:SF7">
    <property type="entry name" value="OS03G0380700 PROTEIN"/>
    <property type="match status" value="1"/>
</dbReference>
<dbReference type="Proteomes" id="UP001231189">
    <property type="component" value="Unassembled WGS sequence"/>
</dbReference>
<evidence type="ECO:0000256" key="2">
    <source>
        <dbReference type="ARBA" id="ARBA00004141"/>
    </source>
</evidence>
<dbReference type="PANTHER" id="PTHR45977">
    <property type="entry name" value="TARGET OF ERK KINASE MPK-1"/>
    <property type="match status" value="1"/>
</dbReference>
<evidence type="ECO:0000256" key="10">
    <source>
        <dbReference type="ARBA" id="ARBA00022989"/>
    </source>
</evidence>
<evidence type="ECO:0000256" key="11">
    <source>
        <dbReference type="ARBA" id="ARBA00023136"/>
    </source>
</evidence>
<evidence type="ECO:0000256" key="1">
    <source>
        <dbReference type="ARBA" id="ARBA00000900"/>
    </source>
</evidence>
<dbReference type="GO" id="GO:0061630">
    <property type="term" value="F:ubiquitin protein ligase activity"/>
    <property type="evidence" value="ECO:0007669"/>
    <property type="project" value="UniProtKB-EC"/>
</dbReference>
<sequence length="130" mass="14422">MGPFELYCAAMAALHGSAPSAAEVLKPVEAPSDGEECPICLVQQEAATSVWKETPCGHSFHGKCVERWLNMKGSCPMCRCQIMIPPPAAAEQVHRFPTFYSLVMGESRNRFPSSFQHEDDTFARFISLRQ</sequence>
<evidence type="ECO:0000256" key="5">
    <source>
        <dbReference type="ARBA" id="ARBA00022692"/>
    </source>
</evidence>
<dbReference type="InterPro" id="IPR013083">
    <property type="entry name" value="Znf_RING/FYVE/PHD"/>
</dbReference>
<evidence type="ECO:0000313" key="14">
    <source>
        <dbReference type="EMBL" id="KAK1661950.1"/>
    </source>
</evidence>
<evidence type="ECO:0000259" key="13">
    <source>
        <dbReference type="PROSITE" id="PS50089"/>
    </source>
</evidence>
<keyword evidence="9" id="KW-0862">Zinc</keyword>
<evidence type="ECO:0000256" key="6">
    <source>
        <dbReference type="ARBA" id="ARBA00022723"/>
    </source>
</evidence>